<proteinExistence type="inferred from homology"/>
<reference evidence="5" key="1">
    <citation type="submission" date="2023-04" db="EMBL/GenBank/DDBJ databases">
        <title>Genome Encyclopedia of Bacteria and Archaea VI: Functional Genomics of Type Strains.</title>
        <authorList>
            <person name="Whitman W."/>
        </authorList>
    </citation>
    <scope>NUCLEOTIDE SEQUENCE</scope>
    <source>
        <strain evidence="5">Enz.4-51</strain>
    </source>
</reference>
<keyword evidence="2" id="KW-1133">Transmembrane helix</keyword>
<evidence type="ECO:0000313" key="6">
    <source>
        <dbReference type="Proteomes" id="UP001161160"/>
    </source>
</evidence>
<evidence type="ECO:0000256" key="2">
    <source>
        <dbReference type="SAM" id="Phobius"/>
    </source>
</evidence>
<protein>
    <submittedName>
        <fullName evidence="5">Pilus assembly protein CpaC</fullName>
    </submittedName>
</protein>
<dbReference type="Pfam" id="PF00263">
    <property type="entry name" value="Secretin"/>
    <property type="match status" value="1"/>
</dbReference>
<dbReference type="PANTHER" id="PTHR30332:SF17">
    <property type="entry name" value="TYPE IV PILIATION SYSTEM PROTEIN DR_0774-RELATED"/>
    <property type="match status" value="1"/>
</dbReference>
<gene>
    <name evidence="5" type="ORF">M2127_001597</name>
</gene>
<dbReference type="PRINTS" id="PR00811">
    <property type="entry name" value="BCTERIALGSPD"/>
</dbReference>
<dbReference type="Pfam" id="PF13629">
    <property type="entry name" value="T2SS-T3SS_pil_N"/>
    <property type="match status" value="1"/>
</dbReference>
<feature type="transmembrane region" description="Helical" evidence="2">
    <location>
        <begin position="27"/>
        <end position="47"/>
    </location>
</feature>
<dbReference type="InterPro" id="IPR032789">
    <property type="entry name" value="T2SS-T3SS_pil_N"/>
</dbReference>
<comment type="similarity">
    <text evidence="1">Belongs to the bacterial secretin family.</text>
</comment>
<feature type="domain" description="Pilus formation protein N-terminal" evidence="4">
    <location>
        <begin position="61"/>
        <end position="128"/>
    </location>
</feature>
<dbReference type="PANTHER" id="PTHR30332">
    <property type="entry name" value="PROBABLE GENERAL SECRETION PATHWAY PROTEIN D"/>
    <property type="match status" value="1"/>
</dbReference>
<dbReference type="AlphaFoldDB" id="A0AA43S6X3"/>
<keyword evidence="6" id="KW-1185">Reference proteome</keyword>
<dbReference type="Proteomes" id="UP001161160">
    <property type="component" value="Unassembled WGS sequence"/>
</dbReference>
<dbReference type="GO" id="GO:0015627">
    <property type="term" value="C:type II protein secretion system complex"/>
    <property type="evidence" value="ECO:0007669"/>
    <property type="project" value="TreeGrafter"/>
</dbReference>
<evidence type="ECO:0000256" key="1">
    <source>
        <dbReference type="RuleBase" id="RU004003"/>
    </source>
</evidence>
<organism evidence="5 6">
    <name type="scientific">Polynucleobacter sphagniphilus</name>
    <dbReference type="NCBI Taxonomy" id="1743169"/>
    <lineage>
        <taxon>Bacteria</taxon>
        <taxon>Pseudomonadati</taxon>
        <taxon>Pseudomonadota</taxon>
        <taxon>Betaproteobacteria</taxon>
        <taxon>Burkholderiales</taxon>
        <taxon>Burkholderiaceae</taxon>
        <taxon>Polynucleobacter</taxon>
    </lineage>
</organism>
<accession>A0AA43S6X3</accession>
<dbReference type="InterPro" id="IPR004846">
    <property type="entry name" value="T2SS/T3SS_dom"/>
</dbReference>
<dbReference type="GO" id="GO:0009306">
    <property type="term" value="P:protein secretion"/>
    <property type="evidence" value="ECO:0007669"/>
    <property type="project" value="InterPro"/>
</dbReference>
<dbReference type="InterPro" id="IPR050810">
    <property type="entry name" value="Bact_Secretion_Sys_Channel"/>
</dbReference>
<keyword evidence="2" id="KW-0472">Membrane</keyword>
<feature type="domain" description="Type II/III secretion system secretin-like" evidence="3">
    <location>
        <begin position="258"/>
        <end position="424"/>
    </location>
</feature>
<evidence type="ECO:0000313" key="5">
    <source>
        <dbReference type="EMBL" id="MDH6504281.1"/>
    </source>
</evidence>
<dbReference type="InterPro" id="IPR001775">
    <property type="entry name" value="GspD/PilQ"/>
</dbReference>
<name>A0AA43S6X3_9BURK</name>
<comment type="caution">
    <text evidence="5">The sequence shown here is derived from an EMBL/GenBank/DDBJ whole genome shotgun (WGS) entry which is preliminary data.</text>
</comment>
<evidence type="ECO:0000259" key="4">
    <source>
        <dbReference type="Pfam" id="PF13629"/>
    </source>
</evidence>
<keyword evidence="2" id="KW-0812">Transmembrane</keyword>
<sequence>MVLKSLGVRQCASNLDWVIKMKKLNQIGFCLGLISSIWLLLAPNFLLAADALVSKNVGTVSSIEISLGKSRLYKYPNPITRISVGDSAIADVMVVSPNQIYLLGKKVGSTNVFLWHADGGLSTLDVAVGVDAAALQSLLAKLIPSEKNIRATSAGESLALTGQVSDAMKVQQAIQIAQEYTGKKVLNMMTTDNLPQVLIEVKIAEIDKTVADQLGLQLQGSSFSFNMLNGVASTPLGFAANAAATIGSTDAWLQAQINSGAIKLLAEPNIMAISGQEGEFLSGGIVFLPVPQSSGTGGGAVITLQPQNYGVGVKFTPTVLTEGRINLKLSPQVSEVLTQGISVTAGGSTTVLPAITTRQASTTVQLYDGQSFAIGGLIQNNIAEVISAFPGLANVPVIGALFRSSSFNANRSELLIVVTPHIVQPVPNKITLPTDRFVQPTQTEFFVNGQVEGTKPSTNVEGGAK</sequence>
<evidence type="ECO:0000259" key="3">
    <source>
        <dbReference type="Pfam" id="PF00263"/>
    </source>
</evidence>
<dbReference type="EMBL" id="JARXYA010000007">
    <property type="protein sequence ID" value="MDH6504281.1"/>
    <property type="molecule type" value="Genomic_DNA"/>
</dbReference>